<organism evidence="3 4">
    <name type="scientific">Candidatus Harrisonbacteria bacterium CG10_big_fil_rev_8_21_14_0_10_42_17</name>
    <dbReference type="NCBI Taxonomy" id="1974584"/>
    <lineage>
        <taxon>Bacteria</taxon>
        <taxon>Candidatus Harrisoniibacteriota</taxon>
    </lineage>
</organism>
<keyword evidence="2" id="KW-1133">Transmembrane helix</keyword>
<keyword evidence="2" id="KW-0472">Membrane</keyword>
<proteinExistence type="predicted"/>
<feature type="region of interest" description="Disordered" evidence="1">
    <location>
        <begin position="85"/>
        <end position="173"/>
    </location>
</feature>
<dbReference type="AlphaFoldDB" id="A0A2M6WHV1"/>
<evidence type="ECO:0000256" key="2">
    <source>
        <dbReference type="SAM" id="Phobius"/>
    </source>
</evidence>
<name>A0A2M6WHV1_9BACT</name>
<feature type="transmembrane region" description="Helical" evidence="2">
    <location>
        <begin position="179"/>
        <end position="200"/>
    </location>
</feature>
<protein>
    <submittedName>
        <fullName evidence="3">Uncharacterized protein</fullName>
    </submittedName>
</protein>
<sequence>MPDQHLLKYIELQHKKGIPQDEIITLLLGKGWKAFDIEDAFRFFDARVSPQISSNPEPEGETIDFPSKHTSEIVPHNELEVLYESQHSSPFPDIRNPNLPIEKPPPHHTPPPPAPTLPQQSPEQPLEHKPQQSPTETPPPPPSRELKQPSPLTASEPPPPPQGSTAPSMPRSHSKKTSISIVVAVSIALFGGGAALYFGYFSNNSPNHLLLSMYDALQRVNSFSFDGTLAIDYTFQNSSPLDVLPLDNALQLKFDGDIDVTDLNKPTLQFSLDFESSSRGEGVNLLADIRYIHSALYLRAFLDDRILGAFATSTSETLRLLNNQWIAFTTGALYDQYVPNLSPELTNRNLVAEHLNAHPFIRATRLFSPEEINGAMSHHVGFMFDSKIFQDFLLSFENLTEEDRVETEDVVAYVETLDALHGELWIGKLDFLPRKVTFDIPLPVESLEFTPSSPAVTSSFLGTLFFNQYNQPVVVERPQTFFTFEQIFTQFFGGIGGFENSLPQSPDDRRLSDLQTIQSDLRNYYEHCGFYPGNADCGSSSYKPISGYNDLVAVLLTTSSLGIVNVPRDPSSRQSYLYAVSPDGQHYLLGAVLDDPLHPLLDSDLDDGLIPGGLESYTGDLVTCNDELGIYCLSD</sequence>
<comment type="caution">
    <text evidence="3">The sequence shown here is derived from an EMBL/GenBank/DDBJ whole genome shotgun (WGS) entry which is preliminary data.</text>
</comment>
<evidence type="ECO:0000256" key="1">
    <source>
        <dbReference type="SAM" id="MobiDB-lite"/>
    </source>
</evidence>
<keyword evidence="2" id="KW-0812">Transmembrane</keyword>
<accession>A0A2M6WHV1</accession>
<dbReference type="Proteomes" id="UP000228635">
    <property type="component" value="Unassembled WGS sequence"/>
</dbReference>
<evidence type="ECO:0000313" key="3">
    <source>
        <dbReference type="EMBL" id="PIT92355.1"/>
    </source>
</evidence>
<evidence type="ECO:0000313" key="4">
    <source>
        <dbReference type="Proteomes" id="UP000228635"/>
    </source>
</evidence>
<reference evidence="4" key="1">
    <citation type="submission" date="2017-09" db="EMBL/GenBank/DDBJ databases">
        <title>Depth-based differentiation of microbial function through sediment-hosted aquifers and enrichment of novel symbionts in the deep terrestrial subsurface.</title>
        <authorList>
            <person name="Probst A.J."/>
            <person name="Ladd B."/>
            <person name="Jarett J.K."/>
            <person name="Geller-Mcgrath D.E."/>
            <person name="Sieber C.M.K."/>
            <person name="Emerson J.B."/>
            <person name="Anantharaman K."/>
            <person name="Thomas B.C."/>
            <person name="Malmstrom R."/>
            <person name="Stieglmeier M."/>
            <person name="Klingl A."/>
            <person name="Woyke T."/>
            <person name="Ryan C.M."/>
            <person name="Banfield J.F."/>
        </authorList>
    </citation>
    <scope>NUCLEOTIDE SEQUENCE [LARGE SCALE GENOMIC DNA]</scope>
</reference>
<gene>
    <name evidence="3" type="ORF">COU08_02875</name>
</gene>
<dbReference type="EMBL" id="PFBA01000025">
    <property type="protein sequence ID" value="PIT92355.1"/>
    <property type="molecule type" value="Genomic_DNA"/>
</dbReference>
<feature type="compositionally biased region" description="Pro residues" evidence="1">
    <location>
        <begin position="107"/>
        <end position="116"/>
    </location>
</feature>